<feature type="transmembrane region" description="Helical" evidence="1">
    <location>
        <begin position="78"/>
        <end position="99"/>
    </location>
</feature>
<protein>
    <submittedName>
        <fullName evidence="3">Uncharacterized protein</fullName>
    </submittedName>
</protein>
<feature type="transmembrane region" description="Helical" evidence="1">
    <location>
        <begin position="39"/>
        <end position="57"/>
    </location>
</feature>
<keyword evidence="5" id="KW-1185">Reference proteome</keyword>
<reference evidence="2 4" key="1">
    <citation type="submission" date="2018-10" db="EMBL/GenBank/DDBJ databases">
        <title>The complete genome of Acinetobacter wuhouensis strain WCHAW010062.</title>
        <authorList>
            <person name="Hu Y."/>
            <person name="Long H."/>
            <person name="Feng Y."/>
            <person name="Zong Z."/>
        </authorList>
    </citation>
    <scope>NUCLEOTIDE SEQUENCE [LARGE SCALE GENOMIC DNA]</scope>
    <source>
        <strain evidence="2 4">WCHAW010062</strain>
    </source>
</reference>
<dbReference type="OrthoDB" id="6712679at2"/>
<evidence type="ECO:0000313" key="3">
    <source>
        <dbReference type="EMBL" id="RZG47681.1"/>
    </source>
</evidence>
<name>A0A385C823_9GAMM</name>
<sequence length="105" mass="12153">MGIYDRLSMKWQNIISIAFLTLLSTLAIIGWAYFLHFPWAWLFHIILIIELFMLFAVNYSEYQASSVNGAGGWSTFGYIFFQGAFVIAITVLRFIIWIAERFGLV</sequence>
<dbReference type="EMBL" id="SGSQ01000006">
    <property type="protein sequence ID" value="RZG47681.1"/>
    <property type="molecule type" value="Genomic_DNA"/>
</dbReference>
<organism evidence="3 5">
    <name type="scientific">Acinetobacter wuhouensis</name>
    <dbReference type="NCBI Taxonomy" id="1879050"/>
    <lineage>
        <taxon>Bacteria</taxon>
        <taxon>Pseudomonadati</taxon>
        <taxon>Pseudomonadota</taxon>
        <taxon>Gammaproteobacteria</taxon>
        <taxon>Moraxellales</taxon>
        <taxon>Moraxellaceae</taxon>
        <taxon>Acinetobacter</taxon>
    </lineage>
</organism>
<keyword evidence="1" id="KW-1133">Transmembrane helix</keyword>
<dbReference type="STRING" id="1879050.GCA_001696605_03064"/>
<dbReference type="AlphaFoldDB" id="A0A385C823"/>
<keyword evidence="1" id="KW-0812">Transmembrane</keyword>
<evidence type="ECO:0000313" key="4">
    <source>
        <dbReference type="Proteomes" id="UP000279962"/>
    </source>
</evidence>
<keyword evidence="1" id="KW-0472">Membrane</keyword>
<accession>A0A385C823</accession>
<feature type="transmembrane region" description="Helical" evidence="1">
    <location>
        <begin position="12"/>
        <end position="33"/>
    </location>
</feature>
<evidence type="ECO:0000313" key="2">
    <source>
        <dbReference type="EMBL" id="AYO53410.1"/>
    </source>
</evidence>
<proteinExistence type="predicted"/>
<evidence type="ECO:0000313" key="5">
    <source>
        <dbReference type="Proteomes" id="UP000293863"/>
    </source>
</evidence>
<evidence type="ECO:0000256" key="1">
    <source>
        <dbReference type="SAM" id="Phobius"/>
    </source>
</evidence>
<reference evidence="3 5" key="2">
    <citation type="submission" date="2019-02" db="EMBL/GenBank/DDBJ databases">
        <title>The Batch Genome Submission of Acinetobacter spp. strains.</title>
        <authorList>
            <person name="Qin J."/>
            <person name="Hu Y."/>
            <person name="Ye H."/>
            <person name="Wei L."/>
            <person name="Feng Y."/>
            <person name="Zong Z."/>
        </authorList>
    </citation>
    <scope>NUCLEOTIDE SEQUENCE [LARGE SCALE GENOMIC DNA]</scope>
    <source>
        <strain evidence="3 5">WCHAW060049</strain>
    </source>
</reference>
<dbReference type="EMBL" id="CP033133">
    <property type="protein sequence ID" value="AYO53410.1"/>
    <property type="molecule type" value="Genomic_DNA"/>
</dbReference>
<gene>
    <name evidence="2" type="ORF">CDG68_07010</name>
    <name evidence="3" type="ORF">EXU28_04945</name>
</gene>
<dbReference type="KEGG" id="awu:BEN71_14665"/>
<dbReference type="Proteomes" id="UP000279962">
    <property type="component" value="Chromosome"/>
</dbReference>
<dbReference type="Proteomes" id="UP000293863">
    <property type="component" value="Unassembled WGS sequence"/>
</dbReference>
<dbReference type="RefSeq" id="WP_068975827.1">
    <property type="nucleotide sequence ID" value="NZ_CP031716.1"/>
</dbReference>